<dbReference type="OrthoDB" id="7926359at2"/>
<dbReference type="AlphaFoldDB" id="A0A2P7SLJ2"/>
<evidence type="ECO:0000313" key="3">
    <source>
        <dbReference type="EMBL" id="PSJ63327.1"/>
    </source>
</evidence>
<accession>A0A2P7SLJ2</accession>
<gene>
    <name evidence="3" type="ORF">C7I84_06730</name>
</gene>
<sequence>MLSSRAEESPHRSAEAARAAPARRWSVARLFRRRQPKARKPPFRRKRSDLVVAGLGIALGFGCAVFPWYIFFNQEKFGIRALKFEGGGERTAPIMLGSGGERVGAPMSADDIPPMQLDLFATGTVSPGDDDDEDDGPPEQFAEQPFPEATVDYRLVYAAAGRAMIADETGMWVVQRGSLLPDNSKVASIEQRGGKWVLVTSRERVVELSGM</sequence>
<comment type="caution">
    <text evidence="3">The sequence shown here is derived from an EMBL/GenBank/DDBJ whole genome shotgun (WGS) entry which is preliminary data.</text>
</comment>
<proteinExistence type="predicted"/>
<keyword evidence="2" id="KW-0812">Transmembrane</keyword>
<evidence type="ECO:0000313" key="4">
    <source>
        <dbReference type="Proteomes" id="UP000241229"/>
    </source>
</evidence>
<feature type="transmembrane region" description="Helical" evidence="2">
    <location>
        <begin position="50"/>
        <end position="71"/>
    </location>
</feature>
<dbReference type="RefSeq" id="WP_106771390.1">
    <property type="nucleotide sequence ID" value="NZ_PXYK01000005.1"/>
</dbReference>
<evidence type="ECO:0000256" key="2">
    <source>
        <dbReference type="SAM" id="Phobius"/>
    </source>
</evidence>
<feature type="region of interest" description="Disordered" evidence="1">
    <location>
        <begin position="1"/>
        <end position="23"/>
    </location>
</feature>
<dbReference type="EMBL" id="PXYK01000005">
    <property type="protein sequence ID" value="PSJ63327.1"/>
    <property type="molecule type" value="Genomic_DNA"/>
</dbReference>
<feature type="compositionally biased region" description="Basic and acidic residues" evidence="1">
    <location>
        <begin position="1"/>
        <end position="15"/>
    </location>
</feature>
<name>A0A2P7SLJ2_9HYPH</name>
<reference evidence="3 4" key="1">
    <citation type="submission" date="2018-03" db="EMBL/GenBank/DDBJ databases">
        <title>The draft genome of Mesorhizobium sp. 6GN-30.</title>
        <authorList>
            <person name="Liu L."/>
            <person name="Li L."/>
            <person name="Wang T."/>
            <person name="Zhang X."/>
            <person name="Liang L."/>
        </authorList>
    </citation>
    <scope>NUCLEOTIDE SEQUENCE [LARGE SCALE GENOMIC DNA]</scope>
    <source>
        <strain evidence="3 4">6GN30</strain>
    </source>
</reference>
<feature type="region of interest" description="Disordered" evidence="1">
    <location>
        <begin position="122"/>
        <end position="144"/>
    </location>
</feature>
<keyword evidence="2" id="KW-1133">Transmembrane helix</keyword>
<keyword evidence="2" id="KW-0472">Membrane</keyword>
<evidence type="ECO:0008006" key="5">
    <source>
        <dbReference type="Google" id="ProtNLM"/>
    </source>
</evidence>
<dbReference type="Proteomes" id="UP000241229">
    <property type="component" value="Unassembled WGS sequence"/>
</dbReference>
<feature type="compositionally biased region" description="Acidic residues" evidence="1">
    <location>
        <begin position="128"/>
        <end position="137"/>
    </location>
</feature>
<organism evidence="3 4">
    <name type="scientific">Kumtagia ephedrae</name>
    <dbReference type="NCBI Taxonomy" id="2116701"/>
    <lineage>
        <taxon>Bacteria</taxon>
        <taxon>Pseudomonadati</taxon>
        <taxon>Pseudomonadota</taxon>
        <taxon>Alphaproteobacteria</taxon>
        <taxon>Hyphomicrobiales</taxon>
        <taxon>Phyllobacteriaceae</taxon>
        <taxon>Kumtagia</taxon>
    </lineage>
</organism>
<evidence type="ECO:0000256" key="1">
    <source>
        <dbReference type="SAM" id="MobiDB-lite"/>
    </source>
</evidence>
<keyword evidence="4" id="KW-1185">Reference proteome</keyword>
<protein>
    <recommendedName>
        <fullName evidence="5">Flagellar protein</fullName>
    </recommendedName>
</protein>